<dbReference type="PANTHER" id="PTHR46480">
    <property type="entry name" value="F20B24.22"/>
    <property type="match status" value="1"/>
</dbReference>
<keyword evidence="17" id="KW-1185">Reference proteome</keyword>
<dbReference type="AlphaFoldDB" id="A0ABD3U0R2"/>
<dbReference type="Gene3D" id="1.20.120.350">
    <property type="entry name" value="Voltage-gated potassium channels. Chain C"/>
    <property type="match status" value="1"/>
</dbReference>
<dbReference type="Pfam" id="PF00520">
    <property type="entry name" value="Ion_trans"/>
    <property type="match status" value="1"/>
</dbReference>
<organism evidence="16 17">
    <name type="scientific">Sinanodonta woodiana</name>
    <name type="common">Chinese pond mussel</name>
    <name type="synonym">Anodonta woodiana</name>
    <dbReference type="NCBI Taxonomy" id="1069815"/>
    <lineage>
        <taxon>Eukaryota</taxon>
        <taxon>Metazoa</taxon>
        <taxon>Spiralia</taxon>
        <taxon>Lophotrochozoa</taxon>
        <taxon>Mollusca</taxon>
        <taxon>Bivalvia</taxon>
        <taxon>Autobranchia</taxon>
        <taxon>Heteroconchia</taxon>
        <taxon>Palaeoheterodonta</taxon>
        <taxon>Unionida</taxon>
        <taxon>Unionoidea</taxon>
        <taxon>Unionidae</taxon>
        <taxon>Unioninae</taxon>
        <taxon>Sinanodonta</taxon>
    </lineage>
</organism>
<evidence type="ECO:0000256" key="12">
    <source>
        <dbReference type="ARBA" id="ARBA00031989"/>
    </source>
</evidence>
<dbReference type="EMBL" id="JBJQND010000017">
    <property type="protein sequence ID" value="KAL3842989.1"/>
    <property type="molecule type" value="Genomic_DNA"/>
</dbReference>
<evidence type="ECO:0000256" key="3">
    <source>
        <dbReference type="ARBA" id="ARBA00022448"/>
    </source>
</evidence>
<evidence type="ECO:0000259" key="15">
    <source>
        <dbReference type="Pfam" id="PF00520"/>
    </source>
</evidence>
<proteinExistence type="predicted"/>
<evidence type="ECO:0000256" key="13">
    <source>
        <dbReference type="SAM" id="MobiDB-lite"/>
    </source>
</evidence>
<keyword evidence="11" id="KW-0407">Ion channel</keyword>
<evidence type="ECO:0000256" key="1">
    <source>
        <dbReference type="ARBA" id="ARBA00004651"/>
    </source>
</evidence>
<keyword evidence="8" id="KW-0175">Coiled coil</keyword>
<comment type="subcellular location">
    <subcellularLocation>
        <location evidence="1">Cell membrane</location>
        <topology evidence="1">Multi-pass membrane protein</topology>
    </subcellularLocation>
</comment>
<feature type="region of interest" description="Disordered" evidence="13">
    <location>
        <begin position="505"/>
        <end position="525"/>
    </location>
</feature>
<evidence type="ECO:0000313" key="17">
    <source>
        <dbReference type="Proteomes" id="UP001634394"/>
    </source>
</evidence>
<keyword evidence="6" id="KW-0851">Voltage-gated channel</keyword>
<comment type="caution">
    <text evidence="16">The sequence shown here is derived from an EMBL/GenBank/DDBJ whole genome shotgun (WGS) entry which is preliminary data.</text>
</comment>
<keyword evidence="3" id="KW-0813">Transport</keyword>
<evidence type="ECO:0000256" key="11">
    <source>
        <dbReference type="ARBA" id="ARBA00023303"/>
    </source>
</evidence>
<keyword evidence="9" id="KW-0406">Ion transport</keyword>
<evidence type="ECO:0000256" key="2">
    <source>
        <dbReference type="ARBA" id="ARBA00015897"/>
    </source>
</evidence>
<dbReference type="InterPro" id="IPR027359">
    <property type="entry name" value="Volt_channel_dom_sf"/>
</dbReference>
<dbReference type="GO" id="GO:0034220">
    <property type="term" value="P:monoatomic ion transmembrane transport"/>
    <property type="evidence" value="ECO:0007669"/>
    <property type="project" value="UniProtKB-KW"/>
</dbReference>
<dbReference type="PANTHER" id="PTHR46480:SF1">
    <property type="entry name" value="VOLTAGE-GATED HYDROGEN CHANNEL 1"/>
    <property type="match status" value="1"/>
</dbReference>
<evidence type="ECO:0000256" key="7">
    <source>
        <dbReference type="ARBA" id="ARBA00022989"/>
    </source>
</evidence>
<evidence type="ECO:0000256" key="10">
    <source>
        <dbReference type="ARBA" id="ARBA00023136"/>
    </source>
</evidence>
<keyword evidence="7 14" id="KW-1133">Transmembrane helix</keyword>
<dbReference type="GO" id="GO:0005886">
    <property type="term" value="C:plasma membrane"/>
    <property type="evidence" value="ECO:0007669"/>
    <property type="project" value="UniProtKB-SubCell"/>
</dbReference>
<feature type="transmembrane region" description="Helical" evidence="14">
    <location>
        <begin position="74"/>
        <end position="96"/>
    </location>
</feature>
<gene>
    <name evidence="16" type="ORF">ACJMK2_020957</name>
</gene>
<dbReference type="InterPro" id="IPR005821">
    <property type="entry name" value="Ion_trans_dom"/>
</dbReference>
<name>A0ABD3U0R2_SINWO</name>
<keyword evidence="4" id="KW-1003">Cell membrane</keyword>
<dbReference type="GO" id="GO:0034702">
    <property type="term" value="C:monoatomic ion channel complex"/>
    <property type="evidence" value="ECO:0007669"/>
    <property type="project" value="UniProtKB-KW"/>
</dbReference>
<evidence type="ECO:0000256" key="9">
    <source>
        <dbReference type="ARBA" id="ARBA00023065"/>
    </source>
</evidence>
<protein>
    <recommendedName>
        <fullName evidence="2">Voltage-gated hydrogen channel 1</fullName>
    </recommendedName>
    <alternativeName>
        <fullName evidence="12">Hydrogen voltage-gated channel 1</fullName>
    </alternativeName>
</protein>
<evidence type="ECO:0000313" key="16">
    <source>
        <dbReference type="EMBL" id="KAL3842989.1"/>
    </source>
</evidence>
<dbReference type="InterPro" id="IPR031846">
    <property type="entry name" value="Hvcn1"/>
</dbReference>
<keyword evidence="10 14" id="KW-0472">Membrane</keyword>
<evidence type="ECO:0000256" key="5">
    <source>
        <dbReference type="ARBA" id="ARBA00022692"/>
    </source>
</evidence>
<sequence length="525" mass="60006">MYIIHSLIANEIVPSLSSQLVAESLLLARSHAPTVLQETERKLERELREDSIALPSSKIARYRRKGGKLLHTKLVLLIVVLLNIIDCILVLGELILDIHYVKELIQTSDESFTRFVSTMKQQYPTELSPFSAKKMDDFFVKIASGNCSWVHHESVEDLHVSIYSNDTKTWNASESADENRLAGVKIASENERHERSADSRSENRFMYDSNMQKGDRTTFQGSSTNSLQLMKDKSTHQEYHTVKERNLIRRVSGIQVDAKQSDQHKEHTLDEIIAHALHKASITILSVLVVETCLKVVCQGLRFFRHKLEVFDAIVVIGSFIVDLVFLKGLTSYKIHIFVYVLTFLLPWRVIRVVNSLVVAVRDHEHFRLKLIYKQKKKGSIKLKEYKDREKLTKSYVNTLEAMMDSYGVPKWRVQKERAIHMRRMSKQSPISALGALTLGTMISGSFCKKMSIPESENNNEDDDEENIDDYSDLAFLPTESCDPLSVIEETDSMLAADFDYEIDVTESNTQNETHESGTKPHVPK</sequence>
<accession>A0ABD3U0R2</accession>
<keyword evidence="5 14" id="KW-0812">Transmembrane</keyword>
<evidence type="ECO:0000256" key="14">
    <source>
        <dbReference type="SAM" id="Phobius"/>
    </source>
</evidence>
<evidence type="ECO:0000256" key="6">
    <source>
        <dbReference type="ARBA" id="ARBA00022882"/>
    </source>
</evidence>
<reference evidence="16 17" key="1">
    <citation type="submission" date="2024-11" db="EMBL/GenBank/DDBJ databases">
        <title>Chromosome-level genome assembly of the freshwater bivalve Anodonta woodiana.</title>
        <authorList>
            <person name="Chen X."/>
        </authorList>
    </citation>
    <scope>NUCLEOTIDE SEQUENCE [LARGE SCALE GENOMIC DNA]</scope>
    <source>
        <strain evidence="16">MN2024</strain>
        <tissue evidence="16">Gills</tissue>
    </source>
</reference>
<evidence type="ECO:0000256" key="8">
    <source>
        <dbReference type="ARBA" id="ARBA00023054"/>
    </source>
</evidence>
<dbReference type="Proteomes" id="UP001634394">
    <property type="component" value="Unassembled WGS sequence"/>
</dbReference>
<feature type="domain" description="Ion transport" evidence="15">
    <location>
        <begin position="269"/>
        <end position="354"/>
    </location>
</feature>
<evidence type="ECO:0000256" key="4">
    <source>
        <dbReference type="ARBA" id="ARBA00022475"/>
    </source>
</evidence>